<feature type="transmembrane region" description="Helical" evidence="9">
    <location>
        <begin position="382"/>
        <end position="403"/>
    </location>
</feature>
<dbReference type="EMBL" id="JAPEUV010000132">
    <property type="protein sequence ID" value="KAJ4331964.1"/>
    <property type="molecule type" value="Genomic_DNA"/>
</dbReference>
<comment type="caution">
    <text evidence="11">The sequence shown here is derived from an EMBL/GenBank/DDBJ whole genome shotgun (WGS) entry which is preliminary data.</text>
</comment>
<feature type="transmembrane region" description="Helical" evidence="9">
    <location>
        <begin position="56"/>
        <end position="77"/>
    </location>
</feature>
<dbReference type="SUPFAM" id="SSF81324">
    <property type="entry name" value="Voltage-gated potassium channels"/>
    <property type="match status" value="2"/>
</dbReference>
<dbReference type="PANTHER" id="PTHR11003">
    <property type="entry name" value="POTASSIUM CHANNEL, SUBFAMILY K"/>
    <property type="match status" value="1"/>
</dbReference>
<feature type="domain" description="Potassium channel" evidence="10">
    <location>
        <begin position="178"/>
        <end position="250"/>
    </location>
</feature>
<dbReference type="Gene3D" id="1.10.287.70">
    <property type="match status" value="2"/>
</dbReference>
<feature type="transmembrane region" description="Helical" evidence="9">
    <location>
        <begin position="84"/>
        <end position="109"/>
    </location>
</feature>
<evidence type="ECO:0000256" key="6">
    <source>
        <dbReference type="ARBA" id="ARBA00023136"/>
    </source>
</evidence>
<evidence type="ECO:0000256" key="5">
    <source>
        <dbReference type="ARBA" id="ARBA00023065"/>
    </source>
</evidence>
<keyword evidence="3 9" id="KW-0812">Transmembrane</keyword>
<name>A0A9W9BXP2_9PLEO</name>
<feature type="domain" description="Potassium channel" evidence="10">
    <location>
        <begin position="333"/>
        <end position="407"/>
    </location>
</feature>
<evidence type="ECO:0000256" key="9">
    <source>
        <dbReference type="SAM" id="Phobius"/>
    </source>
</evidence>
<evidence type="ECO:0000313" key="12">
    <source>
        <dbReference type="Proteomes" id="UP001140562"/>
    </source>
</evidence>
<dbReference type="AlphaFoldDB" id="A0A9W9BXP2"/>
<keyword evidence="12" id="KW-1185">Reference proteome</keyword>
<organism evidence="11 12">
    <name type="scientific">Didymella glomerata</name>
    <dbReference type="NCBI Taxonomy" id="749621"/>
    <lineage>
        <taxon>Eukaryota</taxon>
        <taxon>Fungi</taxon>
        <taxon>Dikarya</taxon>
        <taxon>Ascomycota</taxon>
        <taxon>Pezizomycotina</taxon>
        <taxon>Dothideomycetes</taxon>
        <taxon>Pleosporomycetidae</taxon>
        <taxon>Pleosporales</taxon>
        <taxon>Pleosporineae</taxon>
        <taxon>Didymellaceae</taxon>
        <taxon>Didymella</taxon>
    </lineage>
</organism>
<comment type="subcellular location">
    <subcellularLocation>
        <location evidence="1">Membrane</location>
        <topology evidence="1">Multi-pass membrane protein</topology>
    </subcellularLocation>
</comment>
<dbReference type="Pfam" id="PF07885">
    <property type="entry name" value="Ion_trans_2"/>
    <property type="match status" value="2"/>
</dbReference>
<feature type="transmembrane region" description="Helical" evidence="9">
    <location>
        <begin position="171"/>
        <end position="190"/>
    </location>
</feature>
<keyword evidence="5" id="KW-0406">Ion transport</keyword>
<feature type="transmembrane region" description="Helical" evidence="9">
    <location>
        <begin position="678"/>
        <end position="699"/>
    </location>
</feature>
<evidence type="ECO:0000313" key="11">
    <source>
        <dbReference type="EMBL" id="KAJ4331964.1"/>
    </source>
</evidence>
<feature type="transmembrane region" description="Helical" evidence="9">
    <location>
        <begin position="352"/>
        <end position="370"/>
    </location>
</feature>
<feature type="region of interest" description="Disordered" evidence="8">
    <location>
        <begin position="731"/>
        <end position="756"/>
    </location>
</feature>
<dbReference type="InterPro" id="IPR003280">
    <property type="entry name" value="2pore_dom_K_chnl"/>
</dbReference>
<evidence type="ECO:0000256" key="1">
    <source>
        <dbReference type="ARBA" id="ARBA00004141"/>
    </source>
</evidence>
<protein>
    <recommendedName>
        <fullName evidence="10">Potassium channel domain-containing protein</fullName>
    </recommendedName>
</protein>
<feature type="compositionally biased region" description="Basic and acidic residues" evidence="8">
    <location>
        <begin position="641"/>
        <end position="651"/>
    </location>
</feature>
<keyword evidence="4 9" id="KW-1133">Transmembrane helix</keyword>
<dbReference type="GO" id="GO:0030322">
    <property type="term" value="P:stabilization of membrane potential"/>
    <property type="evidence" value="ECO:0007669"/>
    <property type="project" value="TreeGrafter"/>
</dbReference>
<sequence length="756" mass="84945">MNDPGLDKSATQAAEDVEANNTQYAQDKEQAEAEEQEFLKPGKDEGHGIVVEDPKWLIAVNSVSLVFALVANMFLLLNMARRVSFAVAQPVTVVGFYVASLLLMALVGLASSSVFRLEPREEHALSQAYYYGMIASGLYFIIATLMMFTIYGAYKGRYPKEFRLSPSQRTLMLQTIGFMFYLLLGALMFAEIEGWNFLDGVFYADFTLLTVGIGGEFVPLTHTGRSLLFPYAIGGLVTVGLVIGSIRSLILEHGKQKMAARFTEIKRENVLSSYDEKTRTIKLGWFSRMEYFQKGLSEAQRREQEFRVMRRIQEISERNRRYTSLAISTAAALLLWFLGALVFRFAEKPQGWTYFGSMYFAYTSLLTIGYGDLVPQSNAGKAFFVFWSLLAVPTLTILISNMGDTIIKEFKDFTIWVGSLTLLPDEGGLMSTLKIGAKRMRRVYKVESRDADPGASLRHMMDRLRIHMEEEELGLAEEAGEHGDKLMRDIHFYHFILSKEIRQLMKDVDASPPRQYSYSEWAYYLRLLGQDENDASVHRRARVHHEHGNNSTPDLGTADDGDEQAWSWLGIRSPLMGNSSEAQWLLRRLSGRLEKEMRKMSNPDPRKRRVPPPISMDELKHGRQDAGANGNAGESSGRTFDSAEARRRGRKGDDNEIPVIWLLPPEALKPSPDPIKPIPIAIGATIVTLIFLTLVILYNKKPKATNAERKDIELKSLKASIRVIRPASAALPIPTPSALPTPRSPPPHPARSPAQS</sequence>
<keyword evidence="2" id="KW-0813">Transport</keyword>
<dbReference type="GO" id="GO:0022841">
    <property type="term" value="F:potassium ion leak channel activity"/>
    <property type="evidence" value="ECO:0007669"/>
    <property type="project" value="TreeGrafter"/>
</dbReference>
<evidence type="ECO:0000256" key="2">
    <source>
        <dbReference type="ARBA" id="ARBA00022448"/>
    </source>
</evidence>
<dbReference type="GO" id="GO:0015271">
    <property type="term" value="F:outward rectifier potassium channel activity"/>
    <property type="evidence" value="ECO:0007669"/>
    <property type="project" value="TreeGrafter"/>
</dbReference>
<feature type="compositionally biased region" description="Pro residues" evidence="8">
    <location>
        <begin position="733"/>
        <end position="750"/>
    </location>
</feature>
<dbReference type="InterPro" id="IPR013099">
    <property type="entry name" value="K_chnl_dom"/>
</dbReference>
<keyword evidence="7" id="KW-0407">Ion channel</keyword>
<evidence type="ECO:0000256" key="3">
    <source>
        <dbReference type="ARBA" id="ARBA00022692"/>
    </source>
</evidence>
<feature type="region of interest" description="Disordered" evidence="8">
    <location>
        <begin position="1"/>
        <end position="36"/>
    </location>
</feature>
<dbReference type="OrthoDB" id="297496at2759"/>
<feature type="compositionally biased region" description="Basic and acidic residues" evidence="8">
    <location>
        <begin position="26"/>
        <end position="36"/>
    </location>
</feature>
<feature type="compositionally biased region" description="Basic and acidic residues" evidence="8">
    <location>
        <begin position="595"/>
        <end position="605"/>
    </location>
</feature>
<dbReference type="GO" id="GO:0005886">
    <property type="term" value="C:plasma membrane"/>
    <property type="evidence" value="ECO:0007669"/>
    <property type="project" value="TreeGrafter"/>
</dbReference>
<evidence type="ECO:0000256" key="7">
    <source>
        <dbReference type="ARBA" id="ARBA00023303"/>
    </source>
</evidence>
<gene>
    <name evidence="11" type="ORF">N0V87_008768</name>
</gene>
<dbReference type="PANTHER" id="PTHR11003:SF301">
    <property type="entry name" value="POTASSIUM CHANNEL PROTEIN"/>
    <property type="match status" value="1"/>
</dbReference>
<dbReference type="Proteomes" id="UP001140562">
    <property type="component" value="Unassembled WGS sequence"/>
</dbReference>
<feature type="transmembrane region" description="Helical" evidence="9">
    <location>
        <begin position="228"/>
        <end position="251"/>
    </location>
</feature>
<feature type="region of interest" description="Disordered" evidence="8">
    <location>
        <begin position="595"/>
        <end position="651"/>
    </location>
</feature>
<keyword evidence="6 9" id="KW-0472">Membrane</keyword>
<proteinExistence type="predicted"/>
<evidence type="ECO:0000259" key="10">
    <source>
        <dbReference type="Pfam" id="PF07885"/>
    </source>
</evidence>
<feature type="transmembrane region" description="Helical" evidence="9">
    <location>
        <begin position="129"/>
        <end position="151"/>
    </location>
</feature>
<feature type="transmembrane region" description="Helical" evidence="9">
    <location>
        <begin position="325"/>
        <end position="346"/>
    </location>
</feature>
<reference evidence="11" key="1">
    <citation type="submission" date="2022-10" db="EMBL/GenBank/DDBJ databases">
        <title>Tapping the CABI collections for fungal endophytes: first genome assemblies for Collariella, Neodidymelliopsis, Ascochyta clinopodiicola, Didymella pomorum, Didymosphaeria variabile, Neocosmospora piperis and Neocucurbitaria cava.</title>
        <authorList>
            <person name="Hill R."/>
        </authorList>
    </citation>
    <scope>NUCLEOTIDE SEQUENCE</scope>
    <source>
        <strain evidence="11">IMI 360193</strain>
    </source>
</reference>
<accession>A0A9W9BXP2</accession>
<evidence type="ECO:0000256" key="8">
    <source>
        <dbReference type="SAM" id="MobiDB-lite"/>
    </source>
</evidence>
<evidence type="ECO:0000256" key="4">
    <source>
        <dbReference type="ARBA" id="ARBA00022989"/>
    </source>
</evidence>